<dbReference type="EMBL" id="BPQP01000069">
    <property type="protein sequence ID" value="GJD96800.1"/>
    <property type="molecule type" value="Genomic_DNA"/>
</dbReference>
<reference evidence="3" key="2">
    <citation type="submission" date="2021-08" db="EMBL/GenBank/DDBJ databases">
        <authorList>
            <person name="Tani A."/>
            <person name="Ola A."/>
            <person name="Ogura Y."/>
            <person name="Katsura K."/>
            <person name="Hayashi T."/>
        </authorList>
    </citation>
    <scope>NUCLEOTIDE SEQUENCE</scope>
    <source>
        <strain evidence="3">DSM 19015</strain>
    </source>
</reference>
<keyword evidence="1" id="KW-1133">Transmembrane helix</keyword>
<evidence type="ECO:0000256" key="2">
    <source>
        <dbReference type="SAM" id="SignalP"/>
    </source>
</evidence>
<sequence length="165" mass="16896">MQRYRTSFGIGFVTGMRSMTACAALSFAAAEGRSRVRWIPGSPEARSFASAMALAEMAGDKMPFAPDRRILPSVAVRLALGAVGGVALAGRGASPVTAGLIGMAGAIAGTLIGRKARGGTTRSASDWGRALTEDAVAAGLATALVRDVDRLESVEGAHDRSYARG</sequence>
<keyword evidence="1" id="KW-0472">Membrane</keyword>
<keyword evidence="2" id="KW-0732">Signal</keyword>
<evidence type="ECO:0008006" key="5">
    <source>
        <dbReference type="Google" id="ProtNLM"/>
    </source>
</evidence>
<protein>
    <recommendedName>
        <fullName evidence="5">DUF4126 domain-containing protein</fullName>
    </recommendedName>
</protein>
<dbReference type="RefSeq" id="WP_238245892.1">
    <property type="nucleotide sequence ID" value="NZ_BPQP01000069.1"/>
</dbReference>
<feature type="signal peptide" evidence="2">
    <location>
        <begin position="1"/>
        <end position="23"/>
    </location>
</feature>
<evidence type="ECO:0000256" key="1">
    <source>
        <dbReference type="SAM" id="Phobius"/>
    </source>
</evidence>
<comment type="caution">
    <text evidence="3">The sequence shown here is derived from an EMBL/GenBank/DDBJ whole genome shotgun (WGS) entry which is preliminary data.</text>
</comment>
<keyword evidence="1" id="KW-0812">Transmembrane</keyword>
<dbReference type="Proteomes" id="UP001055125">
    <property type="component" value="Unassembled WGS sequence"/>
</dbReference>
<organism evidence="3 4">
    <name type="scientific">Methylobacterium iners</name>
    <dbReference type="NCBI Taxonomy" id="418707"/>
    <lineage>
        <taxon>Bacteria</taxon>
        <taxon>Pseudomonadati</taxon>
        <taxon>Pseudomonadota</taxon>
        <taxon>Alphaproteobacteria</taxon>
        <taxon>Hyphomicrobiales</taxon>
        <taxon>Methylobacteriaceae</taxon>
        <taxon>Methylobacterium</taxon>
    </lineage>
</organism>
<feature type="chain" id="PRO_5045554212" description="DUF4126 domain-containing protein" evidence="2">
    <location>
        <begin position="24"/>
        <end position="165"/>
    </location>
</feature>
<gene>
    <name evidence="3" type="ORF">OCOJLMKI_4025</name>
</gene>
<name>A0ABQ4S111_9HYPH</name>
<feature type="transmembrane region" description="Helical" evidence="1">
    <location>
        <begin position="96"/>
        <end position="113"/>
    </location>
</feature>
<evidence type="ECO:0000313" key="3">
    <source>
        <dbReference type="EMBL" id="GJD96800.1"/>
    </source>
</evidence>
<feature type="transmembrane region" description="Helical" evidence="1">
    <location>
        <begin position="70"/>
        <end position="90"/>
    </location>
</feature>
<proteinExistence type="predicted"/>
<accession>A0ABQ4S111</accession>
<reference evidence="3" key="1">
    <citation type="journal article" date="2021" name="Front. Microbiol.">
        <title>Comprehensive Comparative Genomics and Phenotyping of Methylobacterium Species.</title>
        <authorList>
            <person name="Alessa O."/>
            <person name="Ogura Y."/>
            <person name="Fujitani Y."/>
            <person name="Takami H."/>
            <person name="Hayashi T."/>
            <person name="Sahin N."/>
            <person name="Tani A."/>
        </authorList>
    </citation>
    <scope>NUCLEOTIDE SEQUENCE</scope>
    <source>
        <strain evidence="3">DSM 19015</strain>
    </source>
</reference>
<keyword evidence="4" id="KW-1185">Reference proteome</keyword>
<evidence type="ECO:0000313" key="4">
    <source>
        <dbReference type="Proteomes" id="UP001055125"/>
    </source>
</evidence>